<dbReference type="Gene3D" id="3.30.300.30">
    <property type="match status" value="1"/>
</dbReference>
<reference evidence="3 4" key="1">
    <citation type="submission" date="2018-10" db="EMBL/GenBank/DDBJ databases">
        <authorList>
            <person name="Chen W.-M."/>
        </authorList>
    </citation>
    <scope>NUCLEOTIDE SEQUENCE [LARGE SCALE GENOMIC DNA]</scope>
    <source>
        <strain evidence="3 4">H-5</strain>
    </source>
</reference>
<dbReference type="Pfam" id="PF23562">
    <property type="entry name" value="AMP-binding_C_3"/>
    <property type="match status" value="1"/>
</dbReference>
<dbReference type="Pfam" id="PF00501">
    <property type="entry name" value="AMP-binding"/>
    <property type="match status" value="1"/>
</dbReference>
<feature type="domain" description="AMP-dependent synthetase/ligase" evidence="2">
    <location>
        <begin position="11"/>
        <end position="349"/>
    </location>
</feature>
<dbReference type="InterPro" id="IPR000873">
    <property type="entry name" value="AMP-dep_synth/lig_dom"/>
</dbReference>
<comment type="caution">
    <text evidence="3">The sequence shown here is derived from an EMBL/GenBank/DDBJ whole genome shotgun (WGS) entry which is preliminary data.</text>
</comment>
<protein>
    <submittedName>
        <fullName evidence="3">AMP-dependent synthetase</fullName>
    </submittedName>
</protein>
<dbReference type="InterPro" id="IPR020845">
    <property type="entry name" value="AMP-binding_CS"/>
</dbReference>
<organism evidence="3 4">
    <name type="scientific">Pseudomethylobacillus aquaticus</name>
    <dbReference type="NCBI Taxonomy" id="2676064"/>
    <lineage>
        <taxon>Bacteria</taxon>
        <taxon>Pseudomonadati</taxon>
        <taxon>Pseudomonadota</taxon>
        <taxon>Betaproteobacteria</taxon>
        <taxon>Nitrosomonadales</taxon>
        <taxon>Methylophilaceae</taxon>
        <taxon>Pseudomethylobacillus</taxon>
    </lineage>
</organism>
<evidence type="ECO:0000313" key="3">
    <source>
        <dbReference type="EMBL" id="ROH88291.1"/>
    </source>
</evidence>
<dbReference type="RefSeq" id="WP_123236282.1">
    <property type="nucleotide sequence ID" value="NZ_RJVP01000001.1"/>
</dbReference>
<name>A0A3N0V6R0_9PROT</name>
<dbReference type="InterPro" id="IPR045851">
    <property type="entry name" value="AMP-bd_C_sf"/>
</dbReference>
<keyword evidence="1" id="KW-0436">Ligase</keyword>
<dbReference type="GO" id="GO:0016874">
    <property type="term" value="F:ligase activity"/>
    <property type="evidence" value="ECO:0007669"/>
    <property type="project" value="UniProtKB-KW"/>
</dbReference>
<dbReference type="SUPFAM" id="SSF56801">
    <property type="entry name" value="Acetyl-CoA synthetase-like"/>
    <property type="match status" value="1"/>
</dbReference>
<evidence type="ECO:0000256" key="1">
    <source>
        <dbReference type="ARBA" id="ARBA00022598"/>
    </source>
</evidence>
<keyword evidence="4" id="KW-1185">Reference proteome</keyword>
<sequence length="505" mass="54801">MRDSIILHAIRQHAVRTPDRTALRGAHTTWSYQALADAVLRLQQRFARSGPAVVALCMDNDPAWAMVDLAVLAAGGVLVPLPGFFSEAQQLHVIRDAGVGTVISDQPIDMEQRLLAGGVQILKRSRYLVAERWLTEFEIAPRMQAVLPVSCCKLTYTSGTTGNAKGVCLDLNAIEQVVHSLLLSTAASAQDEHLSVLPLSTLLENLAGLYVPLMAGASVTLLPGSQLGLPGASHLEIGLLLNTLRQRQPSTLVLTPELLKAVVQLTEAGHTLSERLRFIAVGGATVAVSLLERAEAVGLPVYEGYGLSECASVVALNTMTARRPGSVGKPLPHVRIRIAADGEIMVSGATMLGYNGLLRNDGDYWPTGDLGYLDTEGYLHIHGRKKHMFITSFGRNVSPEWVESQLVQSPEIAQAALFGEARPYNVALIVAASGASDTQIDARIQMINAALPDYARVTAWRRADAPFSTANQQLTANFRLRRDQIWQAYQHKINALYEEVLHEHV</sequence>
<dbReference type="InterPro" id="IPR042099">
    <property type="entry name" value="ANL_N_sf"/>
</dbReference>
<proteinExistence type="predicted"/>
<gene>
    <name evidence="3" type="ORF">ED236_02160</name>
</gene>
<dbReference type="InterPro" id="IPR050237">
    <property type="entry name" value="ATP-dep_AMP-bd_enzyme"/>
</dbReference>
<dbReference type="Gene3D" id="3.40.50.12780">
    <property type="entry name" value="N-terminal domain of ligase-like"/>
    <property type="match status" value="1"/>
</dbReference>
<evidence type="ECO:0000259" key="2">
    <source>
        <dbReference type="Pfam" id="PF00501"/>
    </source>
</evidence>
<dbReference type="PANTHER" id="PTHR43767">
    <property type="entry name" value="LONG-CHAIN-FATTY-ACID--COA LIGASE"/>
    <property type="match status" value="1"/>
</dbReference>
<dbReference type="AlphaFoldDB" id="A0A3N0V6R0"/>
<evidence type="ECO:0000313" key="4">
    <source>
        <dbReference type="Proteomes" id="UP000275137"/>
    </source>
</evidence>
<accession>A0A3N0V6R0</accession>
<dbReference type="PROSITE" id="PS00455">
    <property type="entry name" value="AMP_BINDING"/>
    <property type="match status" value="1"/>
</dbReference>
<dbReference type="EMBL" id="RJVP01000001">
    <property type="protein sequence ID" value="ROH88291.1"/>
    <property type="molecule type" value="Genomic_DNA"/>
</dbReference>
<dbReference type="PANTHER" id="PTHR43767:SF8">
    <property type="entry name" value="LONG-CHAIN-FATTY-ACID--COA LIGASE"/>
    <property type="match status" value="1"/>
</dbReference>
<dbReference type="Proteomes" id="UP000275137">
    <property type="component" value="Unassembled WGS sequence"/>
</dbReference>